<dbReference type="Proteomes" id="UP001555826">
    <property type="component" value="Unassembled WGS sequence"/>
</dbReference>
<feature type="transmembrane region" description="Helical" evidence="2">
    <location>
        <begin position="267"/>
        <end position="284"/>
    </location>
</feature>
<dbReference type="PANTHER" id="PTHR23028">
    <property type="entry name" value="ACETYLTRANSFERASE"/>
    <property type="match status" value="1"/>
</dbReference>
<organism evidence="4 5">
    <name type="scientific">Kineococcus endophyticus</name>
    <dbReference type="NCBI Taxonomy" id="1181883"/>
    <lineage>
        <taxon>Bacteria</taxon>
        <taxon>Bacillati</taxon>
        <taxon>Actinomycetota</taxon>
        <taxon>Actinomycetes</taxon>
        <taxon>Kineosporiales</taxon>
        <taxon>Kineosporiaceae</taxon>
        <taxon>Kineococcus</taxon>
    </lineage>
</organism>
<gene>
    <name evidence="4" type="ORF">AB1207_07570</name>
</gene>
<keyword evidence="2" id="KW-0472">Membrane</keyword>
<reference evidence="4 5" key="1">
    <citation type="submission" date="2024-07" db="EMBL/GenBank/DDBJ databases">
        <authorList>
            <person name="Thanompreechachai J."/>
            <person name="Duangmal K."/>
        </authorList>
    </citation>
    <scope>NUCLEOTIDE SEQUENCE [LARGE SCALE GENOMIC DNA]</scope>
    <source>
        <strain evidence="4 5">KCTC 19886</strain>
    </source>
</reference>
<dbReference type="EMBL" id="JBFNQN010000004">
    <property type="protein sequence ID" value="MEW9264601.1"/>
    <property type="molecule type" value="Genomic_DNA"/>
</dbReference>
<dbReference type="GO" id="GO:0016746">
    <property type="term" value="F:acyltransferase activity"/>
    <property type="evidence" value="ECO:0007669"/>
    <property type="project" value="UniProtKB-KW"/>
</dbReference>
<evidence type="ECO:0000259" key="3">
    <source>
        <dbReference type="Pfam" id="PF01757"/>
    </source>
</evidence>
<feature type="compositionally biased region" description="Low complexity" evidence="1">
    <location>
        <begin position="1"/>
        <end position="21"/>
    </location>
</feature>
<keyword evidence="4" id="KW-0012">Acyltransferase</keyword>
<feature type="transmembrane region" description="Helical" evidence="2">
    <location>
        <begin position="343"/>
        <end position="363"/>
    </location>
</feature>
<feature type="transmembrane region" description="Helical" evidence="2">
    <location>
        <begin position="242"/>
        <end position="260"/>
    </location>
</feature>
<name>A0ABV3P4S5_9ACTN</name>
<dbReference type="PANTHER" id="PTHR23028:SF53">
    <property type="entry name" value="ACYL_TRANSF_3 DOMAIN-CONTAINING PROTEIN"/>
    <property type="match status" value="1"/>
</dbReference>
<proteinExistence type="predicted"/>
<keyword evidence="2" id="KW-0812">Transmembrane</keyword>
<keyword evidence="4" id="KW-0808">Transferase</keyword>
<feature type="domain" description="Acyltransferase 3" evidence="3">
    <location>
        <begin position="47"/>
        <end position="359"/>
    </location>
</feature>
<evidence type="ECO:0000256" key="1">
    <source>
        <dbReference type="SAM" id="MobiDB-lite"/>
    </source>
</evidence>
<feature type="transmembrane region" description="Helical" evidence="2">
    <location>
        <begin position="290"/>
        <end position="308"/>
    </location>
</feature>
<comment type="caution">
    <text evidence="4">The sequence shown here is derived from an EMBL/GenBank/DDBJ whole genome shotgun (WGS) entry which is preliminary data.</text>
</comment>
<feature type="transmembrane region" description="Helical" evidence="2">
    <location>
        <begin position="320"/>
        <end position="337"/>
    </location>
</feature>
<feature type="region of interest" description="Disordered" evidence="1">
    <location>
        <begin position="1"/>
        <end position="37"/>
    </location>
</feature>
<feature type="transmembrane region" description="Helical" evidence="2">
    <location>
        <begin position="191"/>
        <end position="210"/>
    </location>
</feature>
<feature type="transmembrane region" description="Helical" evidence="2">
    <location>
        <begin position="116"/>
        <end position="140"/>
    </location>
</feature>
<evidence type="ECO:0000313" key="4">
    <source>
        <dbReference type="EMBL" id="MEW9264601.1"/>
    </source>
</evidence>
<keyword evidence="5" id="KW-1185">Reference proteome</keyword>
<evidence type="ECO:0000256" key="2">
    <source>
        <dbReference type="SAM" id="Phobius"/>
    </source>
</evidence>
<feature type="transmembrane region" description="Helical" evidence="2">
    <location>
        <begin position="215"/>
        <end position="236"/>
    </location>
</feature>
<protein>
    <submittedName>
        <fullName evidence="4">Acyltransferase</fullName>
        <ecNumber evidence="4">2.3.-.-</ecNumber>
    </submittedName>
</protein>
<sequence>MTTRTSPRTTGTTGARSTRSAQRVPAARHASPSRGRTLATAFDPRHNALDVLRLALALTVAVVHTTYLGFGHQPEVGATDVGSLAVDGFFVLSGFLVAGSWLRLGSLRRFVWHRALRILPAFYVSLALTALVVAPVLAVLSGRGPTSVFSGPDSAVGYVTSNAALLVRQFGIAGLGDDGGGSVVNGSLWTLFYEAACYGVVAALGVIGVLARRRWVVLVLLGLLWATTVSATAGFNPVGSELMLRFAFVFLLGVAGHLYADRLVLSLPLAVAAVALVAAGLALLPDYRALAGPAFAYAFLYAVVRLPLRWRPRWDLSYGVYVWHWPIALVLATAGLADAVGAGFVLLSLAVTAGVAALSWRFVESPALSHKDAAWVTGGRRRRA</sequence>
<dbReference type="InterPro" id="IPR002656">
    <property type="entry name" value="Acyl_transf_3_dom"/>
</dbReference>
<dbReference type="Pfam" id="PF01757">
    <property type="entry name" value="Acyl_transf_3"/>
    <property type="match status" value="1"/>
</dbReference>
<dbReference type="InterPro" id="IPR050879">
    <property type="entry name" value="Acyltransferase_3"/>
</dbReference>
<evidence type="ECO:0000313" key="5">
    <source>
        <dbReference type="Proteomes" id="UP001555826"/>
    </source>
</evidence>
<dbReference type="EC" id="2.3.-.-" evidence="4"/>
<dbReference type="RefSeq" id="WP_367637351.1">
    <property type="nucleotide sequence ID" value="NZ_JBFNQN010000004.1"/>
</dbReference>
<keyword evidence="2" id="KW-1133">Transmembrane helix</keyword>
<feature type="transmembrane region" description="Helical" evidence="2">
    <location>
        <begin position="82"/>
        <end position="104"/>
    </location>
</feature>
<accession>A0ABV3P4S5</accession>
<feature type="transmembrane region" description="Helical" evidence="2">
    <location>
        <begin position="51"/>
        <end position="70"/>
    </location>
</feature>